<accession>A0ACC0AVG5</accession>
<evidence type="ECO:0000313" key="1">
    <source>
        <dbReference type="EMBL" id="KAI5664885.1"/>
    </source>
</evidence>
<evidence type="ECO:0000313" key="2">
    <source>
        <dbReference type="Proteomes" id="UP001060085"/>
    </source>
</evidence>
<reference evidence="2" key="1">
    <citation type="journal article" date="2023" name="Nat. Plants">
        <title>Single-cell RNA sequencing provides a high-resolution roadmap for understanding the multicellular compartmentation of specialized metabolism.</title>
        <authorList>
            <person name="Sun S."/>
            <person name="Shen X."/>
            <person name="Li Y."/>
            <person name="Li Y."/>
            <person name="Wang S."/>
            <person name="Li R."/>
            <person name="Zhang H."/>
            <person name="Shen G."/>
            <person name="Guo B."/>
            <person name="Wei J."/>
            <person name="Xu J."/>
            <person name="St-Pierre B."/>
            <person name="Chen S."/>
            <person name="Sun C."/>
        </authorList>
    </citation>
    <scope>NUCLEOTIDE SEQUENCE [LARGE SCALE GENOMIC DNA]</scope>
</reference>
<comment type="caution">
    <text evidence="1">The sequence shown here is derived from an EMBL/GenBank/DDBJ whole genome shotgun (WGS) entry which is preliminary data.</text>
</comment>
<dbReference type="EMBL" id="CM044705">
    <property type="protein sequence ID" value="KAI5664885.1"/>
    <property type="molecule type" value="Genomic_DNA"/>
</dbReference>
<keyword evidence="2" id="KW-1185">Reference proteome</keyword>
<dbReference type="Proteomes" id="UP001060085">
    <property type="component" value="Linkage Group LG05"/>
</dbReference>
<sequence>MAISSRVLLLLLFFSSSAFLTLSLYEDQVGLMDWHQQYIGKVKHAVFHTPKTGRKRVVVSTEENVVASLDLRRGEIYWRHVLGATDAIDEVDIAFGKFVITLSSGGKTLRAWNLADGQMVWESVLSGSIPSRSLLSIPTKLKVNKDDLIFAYGGGHLHAISCLDGEVLWRKELASDGVDVRHLVHPHGSNVIYALGFSGFSQFDVFKINADNGELLMHDVAPFSGGFSGDISFPAHDTAVALDSTRSVLVLIRFSDGQISFQQTRLLDLVSDSSGVAALLPSKLMEMVALKADSSIIFVKVTNEGQFEFADKLDDAAAISDSLSFSGAQQAFALIENKGSKIELSVKPISDWSSSLIKESIEMDPQRGLVKKVFLNNYIRTDKSSGFRALIVMEDHSLLLLQQGEIVWNREDGLGSIVDVTTSELPVEKVGVSVAKVEHSLFEWLKGHMLKLKGTLMLATPDDMAAIQKLRLQSSGKNKMTRDHNGFRKLIIVLTRAGKLFALHTGDGRIVWSVLLNSLRKSETCEVPHGLTLQQWQVPHHHVLDKNPSILVLGRCGHSLDSPGVYSIVDAYTGKELSSLGPFHSISQVFPLPYTDSSEHRLYLVIDSDSHAHLYPRSPEALAIFQRELENVFWYSVEADNGILRGHAVKENSILDEYSFDTRDLWSVVFPSESEKIITTVTRKLNEVVHTQAKVMTDQDVMYKYISKNLLFVATVAPKASGEIGSVTPEESWLFVYLVDTVTGRVLHRVKHYASQGPVRAVLSENWVVYHYFNLRAHRYEMSVIEIYDQSRADNKDVLKLVLGKHNLTSPVSSYSRPEVVTKSQSYFFTHSVKAIAVTSTAKGITSKQLLIGTIGDQVLALDKRFLDPRRTLNPTQAEKEEGIIPLTDSLPIIPQSYVTHALKVEGLKGIIAVPAKLESTTLVFSYGVDLFFTRLAPSKTYDSLTEDFSYALLLITIVALVAAIFVTWILSQKKDLQEKWR</sequence>
<protein>
    <submittedName>
        <fullName evidence="1">Uncharacterized protein</fullName>
    </submittedName>
</protein>
<name>A0ACC0AVG5_CATRO</name>
<proteinExistence type="predicted"/>
<gene>
    <name evidence="1" type="ORF">M9H77_24208</name>
</gene>
<organism evidence="1 2">
    <name type="scientific">Catharanthus roseus</name>
    <name type="common">Madagascar periwinkle</name>
    <name type="synonym">Vinca rosea</name>
    <dbReference type="NCBI Taxonomy" id="4058"/>
    <lineage>
        <taxon>Eukaryota</taxon>
        <taxon>Viridiplantae</taxon>
        <taxon>Streptophyta</taxon>
        <taxon>Embryophyta</taxon>
        <taxon>Tracheophyta</taxon>
        <taxon>Spermatophyta</taxon>
        <taxon>Magnoliopsida</taxon>
        <taxon>eudicotyledons</taxon>
        <taxon>Gunneridae</taxon>
        <taxon>Pentapetalae</taxon>
        <taxon>asterids</taxon>
        <taxon>lamiids</taxon>
        <taxon>Gentianales</taxon>
        <taxon>Apocynaceae</taxon>
        <taxon>Rauvolfioideae</taxon>
        <taxon>Vinceae</taxon>
        <taxon>Catharanthinae</taxon>
        <taxon>Catharanthus</taxon>
    </lineage>
</organism>